<gene>
    <name evidence="2" type="primary">RBT1_71</name>
    <name evidence="2" type="ORF">V5O48_018821</name>
</gene>
<dbReference type="EMBL" id="JBAHYK010003734">
    <property type="protein sequence ID" value="KAL0563252.1"/>
    <property type="molecule type" value="Genomic_DNA"/>
</dbReference>
<proteinExistence type="predicted"/>
<accession>A0ABR3EK34</accession>
<evidence type="ECO:0000313" key="3">
    <source>
        <dbReference type="Proteomes" id="UP001465976"/>
    </source>
</evidence>
<comment type="caution">
    <text evidence="2">The sequence shown here is derived from an EMBL/GenBank/DDBJ whole genome shotgun (WGS) entry which is preliminary data.</text>
</comment>
<evidence type="ECO:0000256" key="1">
    <source>
        <dbReference type="SAM" id="MobiDB-lite"/>
    </source>
</evidence>
<feature type="compositionally biased region" description="Basic and acidic residues" evidence="1">
    <location>
        <begin position="183"/>
        <end position="198"/>
    </location>
</feature>
<keyword evidence="3" id="KW-1185">Reference proteome</keyword>
<organism evidence="2 3">
    <name type="scientific">Marasmius crinis-equi</name>
    <dbReference type="NCBI Taxonomy" id="585013"/>
    <lineage>
        <taxon>Eukaryota</taxon>
        <taxon>Fungi</taxon>
        <taxon>Dikarya</taxon>
        <taxon>Basidiomycota</taxon>
        <taxon>Agaricomycotina</taxon>
        <taxon>Agaricomycetes</taxon>
        <taxon>Agaricomycetidae</taxon>
        <taxon>Agaricales</taxon>
        <taxon>Marasmiineae</taxon>
        <taxon>Marasmiaceae</taxon>
        <taxon>Marasmius</taxon>
    </lineage>
</organism>
<protein>
    <submittedName>
        <fullName evidence="2">SERTA domain-containing protein 3</fullName>
    </submittedName>
</protein>
<sequence>MAPPPVFKGLRLQWLMSNLPGYEEAIKAGQGADFLCELVKRFVRRFPATLFPENEEPTEEWMAKDESELPPKEELVEPRRRPGQSMEDHLKEVEAFQQLAENEVTTVMQVKNFMRRRVANGVFSFEKGGEAWNLVMAKLAGIPLGKPGRQRTAFNVWAKQNEALIDALVERKRQELLEEKKRLSKDSAVHVENSEEGPKCSTEGDGESKDESLDKYSVSLRQSVVKSEFEKLSEQEQEKWRALAKEEHAQRKMEYQQLLEAGYSEDPVKRQAAIDRFPVWIMEVLQEASKATGLHMSLFAGGPIPSAGGELKIIGYST</sequence>
<feature type="region of interest" description="Disordered" evidence="1">
    <location>
        <begin position="183"/>
        <end position="213"/>
    </location>
</feature>
<reference evidence="2 3" key="1">
    <citation type="submission" date="2024-02" db="EMBL/GenBank/DDBJ databases">
        <title>A draft genome for the cacao thread blight pathogen Marasmius crinis-equi.</title>
        <authorList>
            <person name="Cohen S.P."/>
            <person name="Baruah I.K."/>
            <person name="Amoako-Attah I."/>
            <person name="Bukari Y."/>
            <person name="Meinhardt L.W."/>
            <person name="Bailey B.A."/>
        </authorList>
    </citation>
    <scope>NUCLEOTIDE SEQUENCE [LARGE SCALE GENOMIC DNA]</scope>
    <source>
        <strain evidence="2 3">GH-76</strain>
    </source>
</reference>
<feature type="compositionally biased region" description="Basic and acidic residues" evidence="1">
    <location>
        <begin position="61"/>
        <end position="84"/>
    </location>
</feature>
<name>A0ABR3EK34_9AGAR</name>
<dbReference type="Proteomes" id="UP001465976">
    <property type="component" value="Unassembled WGS sequence"/>
</dbReference>
<feature type="region of interest" description="Disordered" evidence="1">
    <location>
        <begin position="56"/>
        <end position="84"/>
    </location>
</feature>
<evidence type="ECO:0000313" key="2">
    <source>
        <dbReference type="EMBL" id="KAL0563252.1"/>
    </source>
</evidence>